<sequence length="43" mass="4797">MGDVQHASQHGKATELHHLEGKTSKISEKPKLTLILSLYLSLR</sequence>
<accession>A0A2N8ZB30</accession>
<dbReference type="EMBL" id="LT960611">
    <property type="protein sequence ID" value="SON49101.1"/>
    <property type="molecule type" value="Genomic_DNA"/>
</dbReference>
<dbReference type="Proteomes" id="UP000235828">
    <property type="component" value="Chromosome A"/>
</dbReference>
<reference evidence="2 3" key="1">
    <citation type="submission" date="2017-10" db="EMBL/GenBank/DDBJ databases">
        <authorList>
            <person name="Banno H."/>
            <person name="Chua N.-H."/>
        </authorList>
    </citation>
    <scope>NUCLEOTIDE SEQUENCE [LARGE SCALE GENOMIC DNA]</scope>
    <source>
        <strain evidence="2">Vibrio tapetis CECT4600</strain>
    </source>
</reference>
<feature type="region of interest" description="Disordered" evidence="1">
    <location>
        <begin position="1"/>
        <end position="23"/>
    </location>
</feature>
<gene>
    <name evidence="2" type="ORF">VTAP4600_A1122</name>
</gene>
<keyword evidence="3" id="KW-1185">Reference proteome</keyword>
<protein>
    <submittedName>
        <fullName evidence="2">Uncharacterized protein</fullName>
    </submittedName>
</protein>
<dbReference type="KEGG" id="vta:A1122"/>
<name>A0A2N8ZB30_9VIBR</name>
<feature type="compositionally biased region" description="Basic and acidic residues" evidence="1">
    <location>
        <begin position="12"/>
        <end position="23"/>
    </location>
</feature>
<dbReference type="AlphaFoldDB" id="A0A2N8ZB30"/>
<evidence type="ECO:0000313" key="3">
    <source>
        <dbReference type="Proteomes" id="UP000235828"/>
    </source>
</evidence>
<organism evidence="2 3">
    <name type="scientific">Vibrio tapetis subsp. tapetis</name>
    <dbReference type="NCBI Taxonomy" id="1671868"/>
    <lineage>
        <taxon>Bacteria</taxon>
        <taxon>Pseudomonadati</taxon>
        <taxon>Pseudomonadota</taxon>
        <taxon>Gammaproteobacteria</taxon>
        <taxon>Vibrionales</taxon>
        <taxon>Vibrionaceae</taxon>
        <taxon>Vibrio</taxon>
    </lineage>
</organism>
<evidence type="ECO:0000256" key="1">
    <source>
        <dbReference type="SAM" id="MobiDB-lite"/>
    </source>
</evidence>
<proteinExistence type="predicted"/>
<evidence type="ECO:0000313" key="2">
    <source>
        <dbReference type="EMBL" id="SON49101.1"/>
    </source>
</evidence>